<evidence type="ECO:0000313" key="3">
    <source>
        <dbReference type="Proteomes" id="UP000626092"/>
    </source>
</evidence>
<comment type="caution">
    <text evidence="2">The sequence shown here is derived from an EMBL/GenBank/DDBJ whole genome shotgun (WGS) entry which is preliminary data.</text>
</comment>
<organism evidence="2 3">
    <name type="scientific">Rhododendron simsii</name>
    <name type="common">Sims's rhododendron</name>
    <dbReference type="NCBI Taxonomy" id="118357"/>
    <lineage>
        <taxon>Eukaryota</taxon>
        <taxon>Viridiplantae</taxon>
        <taxon>Streptophyta</taxon>
        <taxon>Embryophyta</taxon>
        <taxon>Tracheophyta</taxon>
        <taxon>Spermatophyta</taxon>
        <taxon>Magnoliopsida</taxon>
        <taxon>eudicotyledons</taxon>
        <taxon>Gunneridae</taxon>
        <taxon>Pentapetalae</taxon>
        <taxon>asterids</taxon>
        <taxon>Ericales</taxon>
        <taxon>Ericaceae</taxon>
        <taxon>Ericoideae</taxon>
        <taxon>Rhodoreae</taxon>
        <taxon>Rhododendron</taxon>
    </lineage>
</organism>
<dbReference type="Proteomes" id="UP000626092">
    <property type="component" value="Unassembled WGS sequence"/>
</dbReference>
<name>A0A834H5C6_RHOSS</name>
<dbReference type="AlphaFoldDB" id="A0A834H5C6"/>
<dbReference type="EMBL" id="WJXA01000003">
    <property type="protein sequence ID" value="KAF7148522.1"/>
    <property type="molecule type" value="Genomic_DNA"/>
</dbReference>
<feature type="region of interest" description="Disordered" evidence="1">
    <location>
        <begin position="82"/>
        <end position="105"/>
    </location>
</feature>
<accession>A0A834H5C6</accession>
<evidence type="ECO:0000313" key="2">
    <source>
        <dbReference type="EMBL" id="KAF7148522.1"/>
    </source>
</evidence>
<sequence length="147" mass="16576">MCRSMRIIRSNLYHTRSFLGDHLSKNLTDSAVDFRLDQLAATQNWSDNRVLIAKSGAVPALIPLMSSLYTTNAKYRRLSSLTLSSQKNPSEANEENFRHGFSENNAGVEAPRNSLEMEEAFASFPSSTMKGEESFNIPVRFRKLLLD</sequence>
<keyword evidence="3" id="KW-1185">Reference proteome</keyword>
<feature type="compositionally biased region" description="Polar residues" evidence="1">
    <location>
        <begin position="82"/>
        <end position="91"/>
    </location>
</feature>
<gene>
    <name evidence="2" type="ORF">RHSIM_Rhsim03G0174900</name>
</gene>
<evidence type="ECO:0000256" key="1">
    <source>
        <dbReference type="SAM" id="MobiDB-lite"/>
    </source>
</evidence>
<reference evidence="2" key="1">
    <citation type="submission" date="2019-11" db="EMBL/GenBank/DDBJ databases">
        <authorList>
            <person name="Liu Y."/>
            <person name="Hou J."/>
            <person name="Li T.-Q."/>
            <person name="Guan C.-H."/>
            <person name="Wu X."/>
            <person name="Wu H.-Z."/>
            <person name="Ling F."/>
            <person name="Zhang R."/>
            <person name="Shi X.-G."/>
            <person name="Ren J.-P."/>
            <person name="Chen E.-F."/>
            <person name="Sun J.-M."/>
        </authorList>
    </citation>
    <scope>NUCLEOTIDE SEQUENCE</scope>
    <source>
        <strain evidence="2">Adult_tree_wgs_1</strain>
        <tissue evidence="2">Leaves</tissue>
    </source>
</reference>
<protein>
    <submittedName>
        <fullName evidence="2">Uncharacterized protein</fullName>
    </submittedName>
</protein>
<proteinExistence type="predicted"/>